<evidence type="ECO:0000256" key="3">
    <source>
        <dbReference type="ARBA" id="ARBA00022481"/>
    </source>
</evidence>
<dbReference type="PANTHER" id="PTHR47981:SF2">
    <property type="entry name" value="RAS-RELATED PROTEIN RABG3B"/>
    <property type="match status" value="1"/>
</dbReference>
<evidence type="ECO:0000256" key="2">
    <source>
        <dbReference type="ARBA" id="ARBA00006270"/>
    </source>
</evidence>
<keyword evidence="11" id="KW-1185">Reference proteome</keyword>
<organism evidence="10 11">
    <name type="scientific">Eruca vesicaria subsp. sativa</name>
    <name type="common">Garden rocket</name>
    <name type="synonym">Eruca sativa</name>
    <dbReference type="NCBI Taxonomy" id="29727"/>
    <lineage>
        <taxon>Eukaryota</taxon>
        <taxon>Viridiplantae</taxon>
        <taxon>Streptophyta</taxon>
        <taxon>Embryophyta</taxon>
        <taxon>Tracheophyta</taxon>
        <taxon>Spermatophyta</taxon>
        <taxon>Magnoliopsida</taxon>
        <taxon>eudicotyledons</taxon>
        <taxon>Gunneridae</taxon>
        <taxon>Pentapetalae</taxon>
        <taxon>rosids</taxon>
        <taxon>malvids</taxon>
        <taxon>Brassicales</taxon>
        <taxon>Brassicaceae</taxon>
        <taxon>Brassiceae</taxon>
        <taxon>Eruca</taxon>
    </lineage>
</organism>
<gene>
    <name evidence="10" type="ORF">ERUC_LOCUS8304</name>
</gene>
<keyword evidence="5" id="KW-0653">Protein transport</keyword>
<sequence>MVWDSYLQAPKEEYFILYFSSYTSNVSVVCNCESVEVLIGFWYKATIGADFVTKELQIDDMLITLRFLVFVSVCALNLGHCWARKASLWDPTAFQFILLGNKVDIDGGNSQVVSEKKAREWCAQKGTYSIRRHRQKKITMGFKSLVQSLSKEEDVLAEEKHLS</sequence>
<comment type="caution">
    <text evidence="10">The sequence shown here is derived from an EMBL/GenBank/DDBJ whole genome shotgun (WGS) entry which is preliminary data.</text>
</comment>
<proteinExistence type="inferred from homology"/>
<dbReference type="GO" id="GO:0012505">
    <property type="term" value="C:endomembrane system"/>
    <property type="evidence" value="ECO:0007669"/>
    <property type="project" value="UniProtKB-SubCell"/>
</dbReference>
<evidence type="ECO:0000256" key="4">
    <source>
        <dbReference type="ARBA" id="ARBA00022741"/>
    </source>
</evidence>
<evidence type="ECO:0000256" key="6">
    <source>
        <dbReference type="ARBA" id="ARBA00023134"/>
    </source>
</evidence>
<comment type="similarity">
    <text evidence="2">Belongs to the small GTPase superfamily. Rab family.</text>
</comment>
<dbReference type="EMBL" id="CAKOAT010087377">
    <property type="protein sequence ID" value="CAH8318810.1"/>
    <property type="molecule type" value="Genomic_DNA"/>
</dbReference>
<protein>
    <submittedName>
        <fullName evidence="10">Uncharacterized protein</fullName>
    </submittedName>
</protein>
<comment type="subcellular location">
    <subcellularLocation>
        <location evidence="9">Endomembrane system</location>
        <topology evidence="9">Lipid-anchor</topology>
    </subcellularLocation>
    <subcellularLocation>
        <location evidence="1">Membrane</location>
        <topology evidence="1">Lipid-anchor</topology>
        <orientation evidence="1">Cytoplasmic side</orientation>
    </subcellularLocation>
</comment>
<dbReference type="GO" id="GO:0005525">
    <property type="term" value="F:GTP binding"/>
    <property type="evidence" value="ECO:0007669"/>
    <property type="project" value="UniProtKB-KW"/>
</dbReference>
<keyword evidence="3" id="KW-0488">Methylation</keyword>
<dbReference type="SMART" id="SM00175">
    <property type="entry name" value="RAB"/>
    <property type="match status" value="1"/>
</dbReference>
<keyword evidence="4" id="KW-0547">Nucleotide-binding</keyword>
<dbReference type="GO" id="GO:0016020">
    <property type="term" value="C:membrane"/>
    <property type="evidence" value="ECO:0007669"/>
    <property type="project" value="UniProtKB-SubCell"/>
</dbReference>
<evidence type="ECO:0000256" key="7">
    <source>
        <dbReference type="ARBA" id="ARBA00023288"/>
    </source>
</evidence>
<evidence type="ECO:0000256" key="1">
    <source>
        <dbReference type="ARBA" id="ARBA00004423"/>
    </source>
</evidence>
<evidence type="ECO:0000256" key="5">
    <source>
        <dbReference type="ARBA" id="ARBA00022927"/>
    </source>
</evidence>
<name>A0ABC8J991_ERUVS</name>
<keyword evidence="6" id="KW-0342">GTP-binding</keyword>
<dbReference type="AlphaFoldDB" id="A0ABC8J991"/>
<keyword evidence="7" id="KW-0449">Lipoprotein</keyword>
<keyword evidence="5" id="KW-0813">Transport</keyword>
<dbReference type="GO" id="GO:0015031">
    <property type="term" value="P:protein transport"/>
    <property type="evidence" value="ECO:0007669"/>
    <property type="project" value="UniProtKB-KW"/>
</dbReference>
<evidence type="ECO:0000313" key="11">
    <source>
        <dbReference type="Proteomes" id="UP001642260"/>
    </source>
</evidence>
<evidence type="ECO:0000256" key="8">
    <source>
        <dbReference type="ARBA" id="ARBA00023289"/>
    </source>
</evidence>
<accession>A0ABC8J991</accession>
<evidence type="ECO:0000313" key="10">
    <source>
        <dbReference type="EMBL" id="CAH8318810.1"/>
    </source>
</evidence>
<evidence type="ECO:0000256" key="9">
    <source>
        <dbReference type="ARBA" id="ARBA00037868"/>
    </source>
</evidence>
<keyword evidence="8" id="KW-0636">Prenylation</keyword>
<reference evidence="10 11" key="1">
    <citation type="submission" date="2022-03" db="EMBL/GenBank/DDBJ databases">
        <authorList>
            <person name="Macdonald S."/>
            <person name="Ahmed S."/>
            <person name="Newling K."/>
        </authorList>
    </citation>
    <scope>NUCLEOTIDE SEQUENCE [LARGE SCALE GENOMIC DNA]</scope>
</reference>
<dbReference type="PANTHER" id="PTHR47981">
    <property type="entry name" value="RAB FAMILY"/>
    <property type="match status" value="1"/>
</dbReference>
<dbReference type="Proteomes" id="UP001642260">
    <property type="component" value="Unassembled WGS sequence"/>
</dbReference>